<protein>
    <submittedName>
        <fullName evidence="6">Carbohydrate deacetylase</fullName>
    </submittedName>
</protein>
<reference evidence="6" key="2">
    <citation type="submission" date="2020-09" db="EMBL/GenBank/DDBJ databases">
        <authorList>
            <person name="Sun Q."/>
            <person name="Ohkuma M."/>
        </authorList>
    </citation>
    <scope>NUCLEOTIDE SEQUENCE</scope>
    <source>
        <strain evidence="6">JCM 18487</strain>
    </source>
</reference>
<dbReference type="EMBL" id="BMOY01000017">
    <property type="protein sequence ID" value="GGJ05447.1"/>
    <property type="molecule type" value="Genomic_DNA"/>
</dbReference>
<comment type="caution">
    <text evidence="6">The sequence shown here is derived from an EMBL/GenBank/DDBJ whole genome shotgun (WGS) entry which is preliminary data.</text>
</comment>
<name>A0A917K9L3_9BACL</name>
<evidence type="ECO:0000256" key="5">
    <source>
        <dbReference type="ARBA" id="ARBA00023277"/>
    </source>
</evidence>
<dbReference type="SUPFAM" id="SSF88713">
    <property type="entry name" value="Glycoside hydrolase/deacetylase"/>
    <property type="match status" value="1"/>
</dbReference>
<dbReference type="AlphaFoldDB" id="A0A917K9L3"/>
<dbReference type="InterPro" id="IPR011330">
    <property type="entry name" value="Glyco_hydro/deAcase_b/a-brl"/>
</dbReference>
<dbReference type="GO" id="GO:0046872">
    <property type="term" value="F:metal ion binding"/>
    <property type="evidence" value="ECO:0007669"/>
    <property type="project" value="UniProtKB-KW"/>
</dbReference>
<keyword evidence="3" id="KW-0378">Hydrolase</keyword>
<proteinExistence type="predicted"/>
<dbReference type="Pfam" id="PF04794">
    <property type="entry name" value="YdjC"/>
    <property type="match status" value="1"/>
</dbReference>
<keyword evidence="7" id="KW-1185">Reference proteome</keyword>
<evidence type="ECO:0000256" key="4">
    <source>
        <dbReference type="ARBA" id="ARBA00022842"/>
    </source>
</evidence>
<accession>A0A917K9L3</accession>
<comment type="cofactor">
    <cofactor evidence="1">
        <name>Mg(2+)</name>
        <dbReference type="ChEBI" id="CHEBI:18420"/>
    </cofactor>
</comment>
<keyword evidence="4" id="KW-0460">Magnesium</keyword>
<dbReference type="Proteomes" id="UP000637695">
    <property type="component" value="Unassembled WGS sequence"/>
</dbReference>
<gene>
    <name evidence="6" type="ORF">GCM10010885_13180</name>
</gene>
<evidence type="ECO:0000256" key="2">
    <source>
        <dbReference type="ARBA" id="ARBA00022723"/>
    </source>
</evidence>
<keyword evidence="5" id="KW-0119">Carbohydrate metabolism</keyword>
<dbReference type="GO" id="GO:0016787">
    <property type="term" value="F:hydrolase activity"/>
    <property type="evidence" value="ECO:0007669"/>
    <property type="project" value="UniProtKB-KW"/>
</dbReference>
<dbReference type="RefSeq" id="WP_229776546.1">
    <property type="nucleotide sequence ID" value="NZ_BMOY01000017.1"/>
</dbReference>
<reference evidence="6" key="1">
    <citation type="journal article" date="2014" name="Int. J. Syst. Evol. Microbiol.">
        <title>Complete genome sequence of Corynebacterium casei LMG S-19264T (=DSM 44701T), isolated from a smear-ripened cheese.</title>
        <authorList>
            <consortium name="US DOE Joint Genome Institute (JGI-PGF)"/>
            <person name="Walter F."/>
            <person name="Albersmeier A."/>
            <person name="Kalinowski J."/>
            <person name="Ruckert C."/>
        </authorList>
    </citation>
    <scope>NUCLEOTIDE SEQUENCE</scope>
    <source>
        <strain evidence="6">JCM 18487</strain>
    </source>
</reference>
<organism evidence="6 7">
    <name type="scientific">Alicyclobacillus cellulosilyticus</name>
    <dbReference type="NCBI Taxonomy" id="1003997"/>
    <lineage>
        <taxon>Bacteria</taxon>
        <taxon>Bacillati</taxon>
        <taxon>Bacillota</taxon>
        <taxon>Bacilli</taxon>
        <taxon>Bacillales</taxon>
        <taxon>Alicyclobacillaceae</taxon>
        <taxon>Alicyclobacillus</taxon>
    </lineage>
</organism>
<evidence type="ECO:0000313" key="7">
    <source>
        <dbReference type="Proteomes" id="UP000637695"/>
    </source>
</evidence>
<dbReference type="InterPro" id="IPR006879">
    <property type="entry name" value="YdjC-like"/>
</dbReference>
<dbReference type="Gene3D" id="3.20.20.370">
    <property type="entry name" value="Glycoside hydrolase/deacetylase"/>
    <property type="match status" value="1"/>
</dbReference>
<dbReference type="GO" id="GO:0005975">
    <property type="term" value="P:carbohydrate metabolic process"/>
    <property type="evidence" value="ECO:0007669"/>
    <property type="project" value="InterPro"/>
</dbReference>
<evidence type="ECO:0000313" key="6">
    <source>
        <dbReference type="EMBL" id="GGJ05447.1"/>
    </source>
</evidence>
<keyword evidence="2" id="KW-0479">Metal-binding</keyword>
<evidence type="ECO:0000256" key="1">
    <source>
        <dbReference type="ARBA" id="ARBA00001946"/>
    </source>
</evidence>
<sequence length="272" mass="30779">MQNKLWEDMGLAGKRAILVHHDDLGMTEAGNRAYLELGFPTGSVMAPGAWAPQIRTGDLGVHLVLTSEWAFPRMRPLTGESSLTDAQGYFWPTLEAAWQHIDPGDAERELRAQMVFLQRLGLDITHIDTHMGAVLRPDLAEVYARLALEFRVPALWTDDFHARGLPRDMADALARIMAEFPLPAVRLVDTYAVAAEDRAAWYVDTLTRLGPGVYHLIHHAAVPTPEAQRLPDWERRYADFAALRHPDVRRALGEFVLLTYREVRDALRRYLP</sequence>
<evidence type="ECO:0000256" key="3">
    <source>
        <dbReference type="ARBA" id="ARBA00022801"/>
    </source>
</evidence>